<sequence>MLVFGESFNRVIPSSPLTMGREFKVHFILMGISPFCIIHCKPAFSPVLTGSSPKAKAWRARTDSKLKTLSRGLLRITTKPSFVYSRPPFLVQYMSIGKSPLLTVQDAETISNSLILSSPKSKAMI</sequence>
<dbReference type="Proteomes" id="UP000092445">
    <property type="component" value="Unassembled WGS sequence"/>
</dbReference>
<keyword evidence="2" id="KW-1185">Reference proteome</keyword>
<name>A0A1B0AGC8_GLOPL</name>
<accession>A0A1B0AGC8</accession>
<dbReference type="AlphaFoldDB" id="A0A1B0AGC8"/>
<protein>
    <submittedName>
        <fullName evidence="1">Uncharacterized protein</fullName>
    </submittedName>
</protein>
<organism evidence="1 2">
    <name type="scientific">Glossina pallidipes</name>
    <name type="common">Tsetse fly</name>
    <dbReference type="NCBI Taxonomy" id="7398"/>
    <lineage>
        <taxon>Eukaryota</taxon>
        <taxon>Metazoa</taxon>
        <taxon>Ecdysozoa</taxon>
        <taxon>Arthropoda</taxon>
        <taxon>Hexapoda</taxon>
        <taxon>Insecta</taxon>
        <taxon>Pterygota</taxon>
        <taxon>Neoptera</taxon>
        <taxon>Endopterygota</taxon>
        <taxon>Diptera</taxon>
        <taxon>Brachycera</taxon>
        <taxon>Muscomorpha</taxon>
        <taxon>Hippoboscoidea</taxon>
        <taxon>Glossinidae</taxon>
        <taxon>Glossina</taxon>
    </lineage>
</organism>
<dbReference type="EnsemblMetazoa" id="GPAI044904-RA">
    <property type="protein sequence ID" value="GPAI044904-PA"/>
    <property type="gene ID" value="GPAI044904"/>
</dbReference>
<evidence type="ECO:0000313" key="2">
    <source>
        <dbReference type="Proteomes" id="UP000092445"/>
    </source>
</evidence>
<evidence type="ECO:0000313" key="1">
    <source>
        <dbReference type="EnsemblMetazoa" id="GPAI044904-PA"/>
    </source>
</evidence>
<proteinExistence type="predicted"/>
<reference evidence="2" key="1">
    <citation type="submission" date="2014-03" db="EMBL/GenBank/DDBJ databases">
        <authorList>
            <person name="Aksoy S."/>
            <person name="Warren W."/>
            <person name="Wilson R.K."/>
        </authorList>
    </citation>
    <scope>NUCLEOTIDE SEQUENCE [LARGE SCALE GENOMIC DNA]</scope>
    <source>
        <strain evidence="2">IAEA</strain>
    </source>
</reference>
<dbReference type="VEuPathDB" id="VectorBase:GPAI044904"/>
<reference evidence="1" key="2">
    <citation type="submission" date="2020-05" db="UniProtKB">
        <authorList>
            <consortium name="EnsemblMetazoa"/>
        </authorList>
    </citation>
    <scope>IDENTIFICATION</scope>
    <source>
        <strain evidence="1">IAEA</strain>
    </source>
</reference>